<comment type="caution">
    <text evidence="1">The sequence shown here is derived from an EMBL/GenBank/DDBJ whole genome shotgun (WGS) entry which is preliminary data.</text>
</comment>
<keyword evidence="2" id="KW-1185">Reference proteome</keyword>
<reference evidence="1 2" key="1">
    <citation type="journal article" date="2019" name="Sci. Rep.">
        <title>Orb-weaving spider Araneus ventricosus genome elucidates the spidroin gene catalogue.</title>
        <authorList>
            <person name="Kono N."/>
            <person name="Nakamura H."/>
            <person name="Ohtoshi R."/>
            <person name="Moran D.A.P."/>
            <person name="Shinohara A."/>
            <person name="Yoshida Y."/>
            <person name="Fujiwara M."/>
            <person name="Mori M."/>
            <person name="Tomita M."/>
            <person name="Arakawa K."/>
        </authorList>
    </citation>
    <scope>NUCLEOTIDE SEQUENCE [LARGE SCALE GENOMIC DNA]</scope>
</reference>
<dbReference type="AlphaFoldDB" id="A0A4Y2X0L0"/>
<gene>
    <name evidence="1" type="ORF">AVEN_231091_1</name>
</gene>
<sequence>MEAVYPCDWQRPVKIESGTKSMEKRVSLLKRRIQSFSTCNPPRVHTSSLWSSAYNPPRAQTSSRWCSAYNPSRGHTSFLWSGAYNPPRTSLPNWLKALSGPERRELVWCGSLERGFQLMYRPRHLTKNHEVRPNIDIVLLQNGT</sequence>
<name>A0A4Y2X0L0_ARAVE</name>
<dbReference type="Proteomes" id="UP000499080">
    <property type="component" value="Unassembled WGS sequence"/>
</dbReference>
<protein>
    <submittedName>
        <fullName evidence="1">Uncharacterized protein</fullName>
    </submittedName>
</protein>
<proteinExistence type="predicted"/>
<dbReference type="EMBL" id="BGPR01067288">
    <property type="protein sequence ID" value="GBO41572.1"/>
    <property type="molecule type" value="Genomic_DNA"/>
</dbReference>
<organism evidence="1 2">
    <name type="scientific">Araneus ventricosus</name>
    <name type="common">Orbweaver spider</name>
    <name type="synonym">Epeira ventricosa</name>
    <dbReference type="NCBI Taxonomy" id="182803"/>
    <lineage>
        <taxon>Eukaryota</taxon>
        <taxon>Metazoa</taxon>
        <taxon>Ecdysozoa</taxon>
        <taxon>Arthropoda</taxon>
        <taxon>Chelicerata</taxon>
        <taxon>Arachnida</taxon>
        <taxon>Araneae</taxon>
        <taxon>Araneomorphae</taxon>
        <taxon>Entelegynae</taxon>
        <taxon>Araneoidea</taxon>
        <taxon>Araneidae</taxon>
        <taxon>Araneus</taxon>
    </lineage>
</organism>
<evidence type="ECO:0000313" key="2">
    <source>
        <dbReference type="Proteomes" id="UP000499080"/>
    </source>
</evidence>
<accession>A0A4Y2X0L0</accession>
<evidence type="ECO:0000313" key="1">
    <source>
        <dbReference type="EMBL" id="GBO41572.1"/>
    </source>
</evidence>